<reference evidence="1 2" key="1">
    <citation type="submission" date="2024-01" db="EMBL/GenBank/DDBJ databases">
        <title>Genome assemblies of Stephania.</title>
        <authorList>
            <person name="Yang L."/>
        </authorList>
    </citation>
    <scope>NUCLEOTIDE SEQUENCE [LARGE SCALE GENOMIC DNA]</scope>
    <source>
        <strain evidence="1">QJT</strain>
        <tissue evidence="1">Leaf</tissue>
    </source>
</reference>
<comment type="caution">
    <text evidence="1">The sequence shown here is derived from an EMBL/GenBank/DDBJ whole genome shotgun (WGS) entry which is preliminary data.</text>
</comment>
<accession>A0AAP0P3A7</accession>
<organism evidence="1 2">
    <name type="scientific">Stephania japonica</name>
    <dbReference type="NCBI Taxonomy" id="461633"/>
    <lineage>
        <taxon>Eukaryota</taxon>
        <taxon>Viridiplantae</taxon>
        <taxon>Streptophyta</taxon>
        <taxon>Embryophyta</taxon>
        <taxon>Tracheophyta</taxon>
        <taxon>Spermatophyta</taxon>
        <taxon>Magnoliopsida</taxon>
        <taxon>Ranunculales</taxon>
        <taxon>Menispermaceae</taxon>
        <taxon>Menispermoideae</taxon>
        <taxon>Cissampelideae</taxon>
        <taxon>Stephania</taxon>
    </lineage>
</organism>
<gene>
    <name evidence="1" type="ORF">Sjap_010049</name>
</gene>
<proteinExistence type="predicted"/>
<protein>
    <submittedName>
        <fullName evidence="1">Uncharacterized protein</fullName>
    </submittedName>
</protein>
<dbReference type="EMBL" id="JBBNAE010000004">
    <property type="protein sequence ID" value="KAK9129562.1"/>
    <property type="molecule type" value="Genomic_DNA"/>
</dbReference>
<dbReference type="AlphaFoldDB" id="A0AAP0P3A7"/>
<dbReference type="Proteomes" id="UP001417504">
    <property type="component" value="Unassembled WGS sequence"/>
</dbReference>
<evidence type="ECO:0000313" key="2">
    <source>
        <dbReference type="Proteomes" id="UP001417504"/>
    </source>
</evidence>
<keyword evidence="2" id="KW-1185">Reference proteome</keyword>
<sequence>MEKKIQKIGKIMEKFRKIQKNMRNWKRVHKGILGFSRKCWRDIVGVLASKNVKIDIIYQIEANLMKNGLRYNSGGNFDLLSVYSS</sequence>
<name>A0AAP0P3A7_9MAGN</name>
<evidence type="ECO:0000313" key="1">
    <source>
        <dbReference type="EMBL" id="KAK9129562.1"/>
    </source>
</evidence>